<name>A0A0R1RK92_9LACO</name>
<dbReference type="AlphaFoldDB" id="A0A0R1RK92"/>
<dbReference type="EMBL" id="AZFF01000001">
    <property type="protein sequence ID" value="KRL57391.1"/>
    <property type="molecule type" value="Genomic_DNA"/>
</dbReference>
<proteinExistence type="predicted"/>
<protein>
    <submittedName>
        <fullName evidence="1">Uncharacterized protein</fullName>
    </submittedName>
</protein>
<keyword evidence="2" id="KW-1185">Reference proteome</keyword>
<organism evidence="1 2">
    <name type="scientific">Furfurilactobacillus rossiae DSM 15814</name>
    <dbReference type="NCBI Taxonomy" id="1114972"/>
    <lineage>
        <taxon>Bacteria</taxon>
        <taxon>Bacillati</taxon>
        <taxon>Bacillota</taxon>
        <taxon>Bacilli</taxon>
        <taxon>Lactobacillales</taxon>
        <taxon>Lactobacillaceae</taxon>
        <taxon>Furfurilactobacillus</taxon>
    </lineage>
</organism>
<reference evidence="1 2" key="1">
    <citation type="journal article" date="2015" name="Genome Announc.">
        <title>Expanding the biotechnology potential of lactobacilli through comparative genomics of 213 strains and associated genera.</title>
        <authorList>
            <person name="Sun Z."/>
            <person name="Harris H.M."/>
            <person name="McCann A."/>
            <person name="Guo C."/>
            <person name="Argimon S."/>
            <person name="Zhang W."/>
            <person name="Yang X."/>
            <person name="Jeffery I.B."/>
            <person name="Cooney J.C."/>
            <person name="Kagawa T.F."/>
            <person name="Liu W."/>
            <person name="Song Y."/>
            <person name="Salvetti E."/>
            <person name="Wrobel A."/>
            <person name="Rasinkangas P."/>
            <person name="Parkhill J."/>
            <person name="Rea M.C."/>
            <person name="O'Sullivan O."/>
            <person name="Ritari J."/>
            <person name="Douillard F.P."/>
            <person name="Paul Ross R."/>
            <person name="Yang R."/>
            <person name="Briner A.E."/>
            <person name="Felis G.E."/>
            <person name="de Vos W.M."/>
            <person name="Barrangou R."/>
            <person name="Klaenhammer T.R."/>
            <person name="Caufield P.W."/>
            <person name="Cui Y."/>
            <person name="Zhang H."/>
            <person name="O'Toole P.W."/>
        </authorList>
    </citation>
    <scope>NUCLEOTIDE SEQUENCE [LARGE SCALE GENOMIC DNA]</scope>
    <source>
        <strain evidence="1 2">DSM 15814</strain>
    </source>
</reference>
<evidence type="ECO:0000313" key="2">
    <source>
        <dbReference type="Proteomes" id="UP000051999"/>
    </source>
</evidence>
<comment type="caution">
    <text evidence="1">The sequence shown here is derived from an EMBL/GenBank/DDBJ whole genome shotgun (WGS) entry which is preliminary data.</text>
</comment>
<gene>
    <name evidence="1" type="ORF">FD35_GL000406</name>
</gene>
<dbReference type="Proteomes" id="UP000051999">
    <property type="component" value="Unassembled WGS sequence"/>
</dbReference>
<sequence>MTKKERLHVITNAETFLTELKNILRGTYTDDQYLIEAVVNRLQMSTTTHYEVSKWRANDHRDHEFTFKQNEDQTYTYLTTR</sequence>
<dbReference type="PATRIC" id="fig|1114972.6.peg.407"/>
<accession>A0A0R1RK92</accession>
<evidence type="ECO:0000313" key="1">
    <source>
        <dbReference type="EMBL" id="KRL57391.1"/>
    </source>
</evidence>